<accession>A0A7C8I4I2</accession>
<dbReference type="EMBL" id="JAADJZ010000013">
    <property type="protein sequence ID" value="KAF2870648.1"/>
    <property type="molecule type" value="Genomic_DNA"/>
</dbReference>
<keyword evidence="2" id="KW-1185">Reference proteome</keyword>
<name>A0A7C8I4I2_9PLEO</name>
<dbReference type="AlphaFoldDB" id="A0A7C8I4I2"/>
<comment type="caution">
    <text evidence="1">The sequence shown here is derived from an EMBL/GenBank/DDBJ whole genome shotgun (WGS) entry which is preliminary data.</text>
</comment>
<reference evidence="1 2" key="1">
    <citation type="submission" date="2020-01" db="EMBL/GenBank/DDBJ databases">
        <authorList>
            <consortium name="DOE Joint Genome Institute"/>
            <person name="Haridas S."/>
            <person name="Albert R."/>
            <person name="Binder M."/>
            <person name="Bloem J."/>
            <person name="Labutti K."/>
            <person name="Salamov A."/>
            <person name="Andreopoulos B."/>
            <person name="Baker S.E."/>
            <person name="Barry K."/>
            <person name="Bills G."/>
            <person name="Bluhm B.H."/>
            <person name="Cannon C."/>
            <person name="Castanera R."/>
            <person name="Culley D.E."/>
            <person name="Daum C."/>
            <person name="Ezra D."/>
            <person name="Gonzalez J.B."/>
            <person name="Henrissat B."/>
            <person name="Kuo A."/>
            <person name="Liang C."/>
            <person name="Lipzen A."/>
            <person name="Lutzoni F."/>
            <person name="Magnuson J."/>
            <person name="Mondo S."/>
            <person name="Nolan M."/>
            <person name="Ohm R."/>
            <person name="Pangilinan J."/>
            <person name="Park H.-J.H."/>
            <person name="Ramirez L."/>
            <person name="Alfaro M."/>
            <person name="Sun H."/>
            <person name="Tritt A."/>
            <person name="Yoshinaga Y."/>
            <person name="Zwiers L.-H.L."/>
            <person name="Turgeon B.G."/>
            <person name="Goodwin S.B."/>
            <person name="Spatafora J.W."/>
            <person name="Crous P.W."/>
            <person name="Grigoriev I.V."/>
        </authorList>
    </citation>
    <scope>NUCLEOTIDE SEQUENCE [LARGE SCALE GENOMIC DNA]</scope>
    <source>
        <strain evidence="1 2">CBS 611.86</strain>
    </source>
</reference>
<evidence type="ECO:0000313" key="1">
    <source>
        <dbReference type="EMBL" id="KAF2870648.1"/>
    </source>
</evidence>
<sequence length="558" mass="61197">MQGVNAIAIASVKHDISNFSSCFNKMDGAIASIKYHRLNLDPTTTTVPAVPQAGANALHTPAVPQAGAEPTINQSPPCLQASTESTPHIARRDSDMATYQHASPIPKWLQEPSGVDFPYRAWARMKNKDPASAQVRNAPVIAAVSTSWGHSCTVGSVVNQCNISASLRLGVQLSLIELKMRSKASETGWEADLTIDPTYLKSITFKTGNTEDKAFGELYNKAILADVSPGTTDEWRAISTADHQPLSALAGRRFIRITMTFDRDNLKASRYAAYRRDVGTGLKESDLRGPMADFAETMALRASSLELFIVPTKTLEPQYLDCINFFDALMALRTSMVPTGVRPGCSLMAARHVRFDHQGRACSVLDKIVNNLVDDYMTDPKDAFPEAPPWLLSPTGEFAQALTPGDMSNRMGLAFNPAQFVLLYGSALLAEWENKLEQTMSMYDGHFRWEVEWRRSKGVRNTTLLLRPVGHVTGGRIVASPPTATADVVFDKADNIPGLVDKYQGRVYASNDPDWPVALIVKHTIQRPPKLRCTVRCVPDAGHEAEILKAFSALEKVP</sequence>
<gene>
    <name evidence="1" type="ORF">BDV95DRAFT_607797</name>
</gene>
<protein>
    <submittedName>
        <fullName evidence="1">Uncharacterized protein</fullName>
    </submittedName>
</protein>
<evidence type="ECO:0000313" key="2">
    <source>
        <dbReference type="Proteomes" id="UP000481861"/>
    </source>
</evidence>
<proteinExistence type="predicted"/>
<organism evidence="1 2">
    <name type="scientific">Massariosphaeria phaeospora</name>
    <dbReference type="NCBI Taxonomy" id="100035"/>
    <lineage>
        <taxon>Eukaryota</taxon>
        <taxon>Fungi</taxon>
        <taxon>Dikarya</taxon>
        <taxon>Ascomycota</taxon>
        <taxon>Pezizomycotina</taxon>
        <taxon>Dothideomycetes</taxon>
        <taxon>Pleosporomycetidae</taxon>
        <taxon>Pleosporales</taxon>
        <taxon>Pleosporales incertae sedis</taxon>
        <taxon>Massariosphaeria</taxon>
    </lineage>
</organism>
<dbReference type="Proteomes" id="UP000481861">
    <property type="component" value="Unassembled WGS sequence"/>
</dbReference>